<keyword evidence="3" id="KW-1185">Reference proteome</keyword>
<reference evidence="3" key="1">
    <citation type="submission" date="2016-10" db="EMBL/GenBank/DDBJ databases">
        <authorList>
            <person name="Varghese N."/>
            <person name="Submissions S."/>
        </authorList>
    </citation>
    <scope>NUCLEOTIDE SEQUENCE [LARGE SCALE GENOMIC DNA]</scope>
    <source>
        <strain evidence="3">ATCC 700379</strain>
    </source>
</reference>
<dbReference type="Proteomes" id="UP000198752">
    <property type="component" value="Unassembled WGS sequence"/>
</dbReference>
<dbReference type="PANTHER" id="PTHR34351:SF2">
    <property type="entry name" value="DUF58 DOMAIN-CONTAINING PROTEIN"/>
    <property type="match status" value="1"/>
</dbReference>
<dbReference type="AlphaFoldDB" id="A0A1I2NEN5"/>
<feature type="transmembrane region" description="Helical" evidence="1">
    <location>
        <begin position="12"/>
        <end position="29"/>
    </location>
</feature>
<name>A0A1I2NEN5_9BACL</name>
<organism evidence="2 3">
    <name type="scientific">Sporolactobacillus nakayamae</name>
    <dbReference type="NCBI Taxonomy" id="269670"/>
    <lineage>
        <taxon>Bacteria</taxon>
        <taxon>Bacillati</taxon>
        <taxon>Bacillota</taxon>
        <taxon>Bacilli</taxon>
        <taxon>Bacillales</taxon>
        <taxon>Sporolactobacillaceae</taxon>
        <taxon>Sporolactobacillus</taxon>
    </lineage>
</organism>
<dbReference type="RefSeq" id="WP_093669422.1">
    <property type="nucleotide sequence ID" value="NZ_FOOY01000003.1"/>
</dbReference>
<evidence type="ECO:0000313" key="2">
    <source>
        <dbReference type="EMBL" id="SFF99976.1"/>
    </source>
</evidence>
<proteinExistence type="predicted"/>
<protein>
    <submittedName>
        <fullName evidence="2">Uncharacterized conserved protein, DUF58 family, contains vWF domain</fullName>
    </submittedName>
</protein>
<dbReference type="PANTHER" id="PTHR34351">
    <property type="entry name" value="SLR1927 PROTEIN-RELATED"/>
    <property type="match status" value="1"/>
</dbReference>
<keyword evidence="1" id="KW-0472">Membrane</keyword>
<gene>
    <name evidence="2" type="ORF">SAMN02982927_00349</name>
</gene>
<keyword evidence="1" id="KW-1133">Transmembrane helix</keyword>
<sequence>MKGYATGWQTRNQSLFYLFGFIVFFIGFIRNTFLLALTGLVFIALAFVSKWYLVHMIRSLSIENTDRSLRLSIGDTGDLIITFVNPSKLPFFSLKGRIVSDPIVSFSNESSHVNESEYQFTLTLPAQKKILVHCPVKALERGTARMRSFELTCSDPLHVVTCSLHFNELLKSRLIVFPQPEVVNHLKLVAPQNLGSLPSARSLFQDYTAPAGIRDYATSDPFKQIHWMASARLGRLQTKTFEHVSQQSWTFLFLNASSHMSHKRSEDLEKRISAAAWLTQDARKRHIEFSLYCNTKTIGRKLLGLDPEEGGDHLRQTWEMLAFLQKWQIKTPIPQAMRIIDRKLNQTRILIIAALDQPELASPFLSKWLRDGHIIFKLHVSDQGCALERIEKGAIMVD</sequence>
<evidence type="ECO:0000256" key="1">
    <source>
        <dbReference type="SAM" id="Phobius"/>
    </source>
</evidence>
<feature type="transmembrane region" description="Helical" evidence="1">
    <location>
        <begin position="35"/>
        <end position="53"/>
    </location>
</feature>
<dbReference type="OrthoDB" id="9789943at2"/>
<keyword evidence="1" id="KW-0812">Transmembrane</keyword>
<dbReference type="EMBL" id="FOOY01000003">
    <property type="protein sequence ID" value="SFF99976.1"/>
    <property type="molecule type" value="Genomic_DNA"/>
</dbReference>
<accession>A0A1I2NEN5</accession>
<dbReference type="STRING" id="269670.SAMN02982927_00349"/>
<evidence type="ECO:0000313" key="3">
    <source>
        <dbReference type="Proteomes" id="UP000198752"/>
    </source>
</evidence>